<organism evidence="3 4">
    <name type="scientific">Litoreibacter ponti</name>
    <dbReference type="NCBI Taxonomy" id="1510457"/>
    <lineage>
        <taxon>Bacteria</taxon>
        <taxon>Pseudomonadati</taxon>
        <taxon>Pseudomonadota</taxon>
        <taxon>Alphaproteobacteria</taxon>
        <taxon>Rhodobacterales</taxon>
        <taxon>Roseobacteraceae</taxon>
        <taxon>Litoreibacter</taxon>
    </lineage>
</organism>
<feature type="transmembrane region" description="Helical" evidence="1">
    <location>
        <begin position="210"/>
        <end position="229"/>
    </location>
</feature>
<dbReference type="NCBIfam" id="TIGR03370">
    <property type="entry name" value="VPLPA-CTERM"/>
    <property type="match status" value="1"/>
</dbReference>
<dbReference type="Proteomes" id="UP000243978">
    <property type="component" value="Unassembled WGS sequence"/>
</dbReference>
<feature type="chain" id="PRO_5015661045" evidence="2">
    <location>
        <begin position="24"/>
        <end position="236"/>
    </location>
</feature>
<comment type="caution">
    <text evidence="3">The sequence shown here is derived from an EMBL/GenBank/DDBJ whole genome shotgun (WGS) entry which is preliminary data.</text>
</comment>
<dbReference type="RefSeq" id="WP_107845353.1">
    <property type="nucleotide sequence ID" value="NZ_QBKS01000001.1"/>
</dbReference>
<evidence type="ECO:0000313" key="4">
    <source>
        <dbReference type="Proteomes" id="UP000243978"/>
    </source>
</evidence>
<keyword evidence="1" id="KW-0812">Transmembrane</keyword>
<keyword evidence="4" id="KW-1185">Reference proteome</keyword>
<sequence length="236" mass="24714">MSVSRFAIAMFASAISLGTAASAGTVNYYLGNSSGFGPDCGDVDAGPNPDVAHCSSGGLSLDIYGYKYNPATGEIDTSRQLDLDQGHALSIGSNIDNRGTDEALFLSFGADVTLKSLTFGNVDSNDEVHIGLLSSLGAAASPFYYANIPGTNYTTLNLSPSLGLTGSMFVVGTSVDCKRHESKDCKDDDNWTLKYVSVHYNPDDNEPEPVPLPAAGWLLLAGLGGFGALKRKKRAA</sequence>
<evidence type="ECO:0000256" key="2">
    <source>
        <dbReference type="SAM" id="SignalP"/>
    </source>
</evidence>
<gene>
    <name evidence="3" type="ORF">C8N43_1901</name>
</gene>
<keyword evidence="1" id="KW-0472">Membrane</keyword>
<feature type="signal peptide" evidence="2">
    <location>
        <begin position="1"/>
        <end position="23"/>
    </location>
</feature>
<name>A0A2T6BMF4_9RHOB</name>
<evidence type="ECO:0000313" key="3">
    <source>
        <dbReference type="EMBL" id="PTX57235.1"/>
    </source>
</evidence>
<protein>
    <submittedName>
        <fullName evidence="3">Putative secreted protein</fullName>
    </submittedName>
</protein>
<reference evidence="3 4" key="1">
    <citation type="submission" date="2018-04" db="EMBL/GenBank/DDBJ databases">
        <title>Genomic Encyclopedia of Archaeal and Bacterial Type Strains, Phase II (KMG-II): from individual species to whole genera.</title>
        <authorList>
            <person name="Goeker M."/>
        </authorList>
    </citation>
    <scope>NUCLEOTIDE SEQUENCE [LARGE SCALE GENOMIC DNA]</scope>
    <source>
        <strain evidence="3 4">DSM 100977</strain>
    </source>
</reference>
<keyword evidence="2" id="KW-0732">Signal</keyword>
<proteinExistence type="predicted"/>
<dbReference type="AlphaFoldDB" id="A0A2T6BMF4"/>
<dbReference type="EMBL" id="QBKS01000001">
    <property type="protein sequence ID" value="PTX57235.1"/>
    <property type="molecule type" value="Genomic_DNA"/>
</dbReference>
<evidence type="ECO:0000256" key="1">
    <source>
        <dbReference type="SAM" id="Phobius"/>
    </source>
</evidence>
<dbReference type="InterPro" id="IPR022472">
    <property type="entry name" value="VPLPA-CTERM"/>
</dbReference>
<keyword evidence="1" id="KW-1133">Transmembrane helix</keyword>
<accession>A0A2T6BMF4</accession>